<gene>
    <name evidence="2" type="ORF">FXF65_42055</name>
</gene>
<protein>
    <submittedName>
        <fullName evidence="2">Uncharacterized protein</fullName>
    </submittedName>
</protein>
<sequence length="104" mass="11005">MEPDLSKYVVQGDSSMYPTKGGLGGSGGDPRRPTLDGERLPHQATRVRPLGDLRPTEGLAEWIHRTPADAGRGGALGHLLASDRTHLATVVHEGVSRSKDGGSR</sequence>
<dbReference type="Proteomes" id="UP000322634">
    <property type="component" value="Unassembled WGS sequence"/>
</dbReference>
<evidence type="ECO:0000313" key="3">
    <source>
        <dbReference type="Proteomes" id="UP000322634"/>
    </source>
</evidence>
<dbReference type="EMBL" id="VSFF01000021">
    <property type="protein sequence ID" value="TYC07588.1"/>
    <property type="molecule type" value="Genomic_DNA"/>
</dbReference>
<name>A0A5D0TN93_9ACTN</name>
<organism evidence="2 3">
    <name type="scientific">Actinomadura syzygii</name>
    <dbReference type="NCBI Taxonomy" id="1427538"/>
    <lineage>
        <taxon>Bacteria</taxon>
        <taxon>Bacillati</taxon>
        <taxon>Actinomycetota</taxon>
        <taxon>Actinomycetes</taxon>
        <taxon>Streptosporangiales</taxon>
        <taxon>Thermomonosporaceae</taxon>
        <taxon>Actinomadura</taxon>
    </lineage>
</organism>
<keyword evidence="3" id="KW-1185">Reference proteome</keyword>
<reference evidence="2 3" key="1">
    <citation type="submission" date="2019-08" db="EMBL/GenBank/DDBJ databases">
        <title>Actinomadura sp. nov. CYP1-5 isolated from mountain soil.</title>
        <authorList>
            <person name="Songsumanus A."/>
            <person name="Kuncharoen N."/>
            <person name="Kudo T."/>
            <person name="Yuki M."/>
            <person name="Igarashi Y."/>
            <person name="Tanasupawat S."/>
        </authorList>
    </citation>
    <scope>NUCLEOTIDE SEQUENCE [LARGE SCALE GENOMIC DNA]</scope>
    <source>
        <strain evidence="2 3">GKU157</strain>
    </source>
</reference>
<dbReference type="RefSeq" id="WP_148356076.1">
    <property type="nucleotide sequence ID" value="NZ_JBHSBF010000041.1"/>
</dbReference>
<accession>A0A5D0TN93</accession>
<evidence type="ECO:0000256" key="1">
    <source>
        <dbReference type="SAM" id="MobiDB-lite"/>
    </source>
</evidence>
<dbReference type="AlphaFoldDB" id="A0A5D0TN93"/>
<feature type="region of interest" description="Disordered" evidence="1">
    <location>
        <begin position="1"/>
        <end position="43"/>
    </location>
</feature>
<proteinExistence type="predicted"/>
<comment type="caution">
    <text evidence="2">The sequence shown here is derived from an EMBL/GenBank/DDBJ whole genome shotgun (WGS) entry which is preliminary data.</text>
</comment>
<feature type="compositionally biased region" description="Basic and acidic residues" evidence="1">
    <location>
        <begin position="29"/>
        <end position="41"/>
    </location>
</feature>
<evidence type="ECO:0000313" key="2">
    <source>
        <dbReference type="EMBL" id="TYC07588.1"/>
    </source>
</evidence>